<dbReference type="PANTHER" id="PTHR48111:SF54">
    <property type="entry name" value="STAGE 0 SPORULATION PROTEIN A HOMOLOG"/>
    <property type="match status" value="1"/>
</dbReference>
<evidence type="ECO:0000259" key="8">
    <source>
        <dbReference type="PROSITE" id="PS50110"/>
    </source>
</evidence>
<dbReference type="PROSITE" id="PS50110">
    <property type="entry name" value="RESPONSE_REGULATORY"/>
    <property type="match status" value="1"/>
</dbReference>
<keyword evidence="2" id="KW-0805">Transcription regulation</keyword>
<evidence type="ECO:0000256" key="7">
    <source>
        <dbReference type="PROSITE-ProRule" id="PRU01091"/>
    </source>
</evidence>
<dbReference type="InterPro" id="IPR011006">
    <property type="entry name" value="CheY-like_superfamily"/>
</dbReference>
<dbReference type="Pfam" id="PF00486">
    <property type="entry name" value="Trans_reg_C"/>
    <property type="match status" value="1"/>
</dbReference>
<dbReference type="EMBL" id="JAGGLI010000025">
    <property type="protein sequence ID" value="MBP2028314.1"/>
    <property type="molecule type" value="Genomic_DNA"/>
</dbReference>
<feature type="domain" description="OmpR/PhoB-type" evidence="9">
    <location>
        <begin position="130"/>
        <end position="229"/>
    </location>
</feature>
<dbReference type="RefSeq" id="WP_209661364.1">
    <property type="nucleotide sequence ID" value="NZ_JAGGLI010000025.1"/>
</dbReference>
<dbReference type="Gene3D" id="3.40.50.2300">
    <property type="match status" value="1"/>
</dbReference>
<evidence type="ECO:0000313" key="11">
    <source>
        <dbReference type="Proteomes" id="UP001314903"/>
    </source>
</evidence>
<accession>A0ABS4KKN9</accession>
<keyword evidence="6" id="KW-0597">Phosphoprotein</keyword>
<dbReference type="GO" id="GO:0003677">
    <property type="term" value="F:DNA binding"/>
    <property type="evidence" value="ECO:0007669"/>
    <property type="project" value="UniProtKB-KW"/>
</dbReference>
<keyword evidence="4" id="KW-0804">Transcription</keyword>
<evidence type="ECO:0000256" key="4">
    <source>
        <dbReference type="ARBA" id="ARBA00023163"/>
    </source>
</evidence>
<proteinExistence type="predicted"/>
<feature type="domain" description="Response regulatory" evidence="8">
    <location>
        <begin position="2"/>
        <end position="117"/>
    </location>
</feature>
<feature type="modified residue" description="4-aspartylphosphate" evidence="6">
    <location>
        <position position="52"/>
    </location>
</feature>
<dbReference type="SMART" id="SM00448">
    <property type="entry name" value="REC"/>
    <property type="match status" value="1"/>
</dbReference>
<gene>
    <name evidence="10" type="ORF">J2Z35_002115</name>
</gene>
<evidence type="ECO:0000256" key="1">
    <source>
        <dbReference type="ARBA" id="ARBA00018672"/>
    </source>
</evidence>
<dbReference type="InterPro" id="IPR001867">
    <property type="entry name" value="OmpR/PhoB-type_DNA-bd"/>
</dbReference>
<evidence type="ECO:0000256" key="2">
    <source>
        <dbReference type="ARBA" id="ARBA00023015"/>
    </source>
</evidence>
<dbReference type="InterPro" id="IPR001789">
    <property type="entry name" value="Sig_transdc_resp-reg_receiver"/>
</dbReference>
<comment type="caution">
    <text evidence="10">The sequence shown here is derived from an EMBL/GenBank/DDBJ whole genome shotgun (WGS) entry which is preliminary data.</text>
</comment>
<keyword evidence="11" id="KW-1185">Reference proteome</keyword>
<dbReference type="PROSITE" id="PS51755">
    <property type="entry name" value="OMPR_PHOB"/>
    <property type="match status" value="1"/>
</dbReference>
<dbReference type="Gene3D" id="1.10.10.10">
    <property type="entry name" value="Winged helix-like DNA-binding domain superfamily/Winged helix DNA-binding domain"/>
    <property type="match status" value="1"/>
</dbReference>
<feature type="DNA-binding region" description="OmpR/PhoB-type" evidence="7">
    <location>
        <begin position="130"/>
        <end position="229"/>
    </location>
</feature>
<sequence length="232" mass="27110">MKILVLEDEYSIRSFVTINLKREGYEVFEASTGEEAVEVFEKNNDIRLAILDVMLPGIDGFEVLKRLREKSPSIGIIMLTARTQEQDKVLGLEYGADDYISKPFSPTELVARIKSLTRRISLSDVVDYEKDEIRSGHFTLKLSDRKFYKSDKEIELTPKEFEILDLFMRNKGKSLSRDQILNEIWGKNYFGDLKVVDVNMRRIRKKIEKDPANPCYLKTVWGYGYRWEEDES</sequence>
<dbReference type="Gene3D" id="6.10.250.690">
    <property type="match status" value="1"/>
</dbReference>
<comment type="function">
    <text evidence="5">May play the central regulatory role in sporulation. It may be an element of the effector pathway responsible for the activation of sporulation genes in response to nutritional stress. Spo0A may act in concert with spo0H (a sigma factor) to control the expression of some genes that are critical to the sporulation process.</text>
</comment>
<dbReference type="SMART" id="SM00862">
    <property type="entry name" value="Trans_reg_C"/>
    <property type="match status" value="1"/>
</dbReference>
<organism evidence="10 11">
    <name type="scientific">Acetoanaerobium pronyense</name>
    <dbReference type="NCBI Taxonomy" id="1482736"/>
    <lineage>
        <taxon>Bacteria</taxon>
        <taxon>Bacillati</taxon>
        <taxon>Bacillota</taxon>
        <taxon>Clostridia</taxon>
        <taxon>Peptostreptococcales</taxon>
        <taxon>Filifactoraceae</taxon>
        <taxon>Acetoanaerobium</taxon>
    </lineage>
</organism>
<name>A0ABS4KKN9_9FIRM</name>
<dbReference type="InterPro" id="IPR039420">
    <property type="entry name" value="WalR-like"/>
</dbReference>
<evidence type="ECO:0000313" key="10">
    <source>
        <dbReference type="EMBL" id="MBP2028314.1"/>
    </source>
</evidence>
<dbReference type="InterPro" id="IPR036388">
    <property type="entry name" value="WH-like_DNA-bd_sf"/>
</dbReference>
<dbReference type="CDD" id="cd00383">
    <property type="entry name" value="trans_reg_C"/>
    <property type="match status" value="1"/>
</dbReference>
<evidence type="ECO:0000259" key="9">
    <source>
        <dbReference type="PROSITE" id="PS51755"/>
    </source>
</evidence>
<dbReference type="Proteomes" id="UP001314903">
    <property type="component" value="Unassembled WGS sequence"/>
</dbReference>
<keyword evidence="3 7" id="KW-0238">DNA-binding</keyword>
<dbReference type="PANTHER" id="PTHR48111">
    <property type="entry name" value="REGULATOR OF RPOS"/>
    <property type="match status" value="1"/>
</dbReference>
<evidence type="ECO:0000256" key="5">
    <source>
        <dbReference type="ARBA" id="ARBA00024867"/>
    </source>
</evidence>
<dbReference type="Pfam" id="PF00072">
    <property type="entry name" value="Response_reg"/>
    <property type="match status" value="1"/>
</dbReference>
<reference evidence="10 11" key="1">
    <citation type="submission" date="2021-03" db="EMBL/GenBank/DDBJ databases">
        <title>Genomic Encyclopedia of Type Strains, Phase IV (KMG-IV): sequencing the most valuable type-strain genomes for metagenomic binning, comparative biology and taxonomic classification.</title>
        <authorList>
            <person name="Goeker M."/>
        </authorList>
    </citation>
    <scope>NUCLEOTIDE SEQUENCE [LARGE SCALE GENOMIC DNA]</scope>
    <source>
        <strain evidence="10 11">DSM 27512</strain>
    </source>
</reference>
<protein>
    <recommendedName>
        <fullName evidence="1">Stage 0 sporulation protein A homolog</fullName>
    </recommendedName>
</protein>
<evidence type="ECO:0000256" key="6">
    <source>
        <dbReference type="PROSITE-ProRule" id="PRU00169"/>
    </source>
</evidence>
<evidence type="ECO:0000256" key="3">
    <source>
        <dbReference type="ARBA" id="ARBA00023125"/>
    </source>
</evidence>
<dbReference type="SUPFAM" id="SSF52172">
    <property type="entry name" value="CheY-like"/>
    <property type="match status" value="1"/>
</dbReference>